<dbReference type="Gene3D" id="3.20.20.140">
    <property type="entry name" value="Metal-dependent hydrolases"/>
    <property type="match status" value="1"/>
</dbReference>
<dbReference type="AlphaFoldDB" id="A0A0F5HQS1"/>
<dbReference type="Pfam" id="PF07969">
    <property type="entry name" value="Amidohydro_3"/>
    <property type="match status" value="1"/>
</dbReference>
<gene>
    <name evidence="3" type="ORF">QY95_02495</name>
</gene>
<dbReference type="SUPFAM" id="SSF51556">
    <property type="entry name" value="Metallo-dependent hydrolases"/>
    <property type="match status" value="1"/>
</dbReference>
<sequence length="401" mass="44175">MPVIASRSCVHIATVNSKVLEMAGVTKDTPNPPGGQIDKDENGEPTGVLRENARELVFKLMPEHTIEENATALAELSSQLFAKGITAITDLLSRAHPVDYMNMYNLTREKGLQQRTILYYVWGDLKDQPVIDQEKLNRENPIHVGGVKLFSDGSISGQTAWVNPPFSGEKNNFGIPMTSKEELLAAGEAARQNNVQLVIHAMGEQAVDLIVETFYDQEGWLEDAPSVRIEHVALMTEETLKWAAKAKIGIVTQPVFLYAEIESYLKNLGAERTQSTYPVKDMLEAGIEVAFSSDAPGTAWADPVNPFIGIKAAVTRTAYDGTDTGQSQRVDAATAVELYTRAAQQLTRIPDIGQLKAGHHADFIVLDQDILEIDPEKIDKVQVEKTYMGGELVYEKKYSLS</sequence>
<evidence type="ECO:0000313" key="3">
    <source>
        <dbReference type="EMBL" id="KKB39055.1"/>
    </source>
</evidence>
<keyword evidence="4" id="KW-1185">Reference proteome</keyword>
<dbReference type="Proteomes" id="UP000031563">
    <property type="component" value="Unassembled WGS sequence"/>
</dbReference>
<protein>
    <submittedName>
        <fullName evidence="3">Amidohydrolase-like protein</fullName>
    </submittedName>
</protein>
<feature type="region of interest" description="Disordered" evidence="1">
    <location>
        <begin position="24"/>
        <end position="45"/>
    </location>
</feature>
<accession>A0A0F5I1C1</accession>
<dbReference type="PANTHER" id="PTHR22642">
    <property type="entry name" value="IMIDAZOLONEPROPIONASE"/>
    <property type="match status" value="1"/>
</dbReference>
<evidence type="ECO:0000256" key="1">
    <source>
        <dbReference type="SAM" id="MobiDB-lite"/>
    </source>
</evidence>
<dbReference type="InterPro" id="IPR032466">
    <property type="entry name" value="Metal_Hydrolase"/>
</dbReference>
<organism evidence="3 4">
    <name type="scientific">Bacillus thermotolerans</name>
    <name type="common">Quasibacillus thermotolerans</name>
    <dbReference type="NCBI Taxonomy" id="1221996"/>
    <lineage>
        <taxon>Bacteria</taxon>
        <taxon>Bacillati</taxon>
        <taxon>Bacillota</taxon>
        <taxon>Bacilli</taxon>
        <taxon>Bacillales</taxon>
        <taxon>Bacillaceae</taxon>
        <taxon>Bacillus</taxon>
    </lineage>
</organism>
<dbReference type="EMBL" id="JWIR02000043">
    <property type="protein sequence ID" value="KKB39055.1"/>
    <property type="molecule type" value="Genomic_DNA"/>
</dbReference>
<evidence type="ECO:0000259" key="2">
    <source>
        <dbReference type="Pfam" id="PF07969"/>
    </source>
</evidence>
<dbReference type="Gene3D" id="2.30.40.10">
    <property type="entry name" value="Urease, subunit C, domain 1"/>
    <property type="match status" value="1"/>
</dbReference>
<reference evidence="3" key="1">
    <citation type="submission" date="2015-02" db="EMBL/GenBank/DDBJ databases">
        <title>Genome Assembly of Bacillaceae bacterium MTCC 8252.</title>
        <authorList>
            <person name="Verma A."/>
            <person name="Khatri I."/>
            <person name="Mual P."/>
            <person name="Subramanian S."/>
            <person name="Krishnamurthi S."/>
        </authorList>
    </citation>
    <scope>NUCLEOTIDE SEQUENCE [LARGE SCALE GENOMIC DNA]</scope>
    <source>
        <strain evidence="3">MTCC 8252</strain>
    </source>
</reference>
<name>A0A0F5HQS1_BACTR</name>
<feature type="domain" description="Amidohydrolase 3" evidence="2">
    <location>
        <begin position="2"/>
        <end position="394"/>
    </location>
</feature>
<dbReference type="SUPFAM" id="SSF51338">
    <property type="entry name" value="Composite domain of metallo-dependent hydrolases"/>
    <property type="match status" value="1"/>
</dbReference>
<evidence type="ECO:0000313" key="4">
    <source>
        <dbReference type="Proteomes" id="UP000031563"/>
    </source>
</evidence>
<dbReference type="PANTHER" id="PTHR22642:SF2">
    <property type="entry name" value="PROTEIN LONG AFTER FAR-RED 3"/>
    <property type="match status" value="1"/>
</dbReference>
<comment type="caution">
    <text evidence="3">The sequence shown here is derived from an EMBL/GenBank/DDBJ whole genome shotgun (WGS) entry which is preliminary data.</text>
</comment>
<dbReference type="InterPro" id="IPR011059">
    <property type="entry name" value="Metal-dep_hydrolase_composite"/>
</dbReference>
<accession>A0A0F5HQS1</accession>
<proteinExistence type="predicted"/>
<dbReference type="InterPro" id="IPR013108">
    <property type="entry name" value="Amidohydro_3"/>
</dbReference>
<dbReference type="STRING" id="1221996.QY95_02495"/>
<dbReference type="GO" id="GO:0016810">
    <property type="term" value="F:hydrolase activity, acting on carbon-nitrogen (but not peptide) bonds"/>
    <property type="evidence" value="ECO:0007669"/>
    <property type="project" value="InterPro"/>
</dbReference>
<dbReference type="Gene3D" id="3.10.310.70">
    <property type="match status" value="1"/>
</dbReference>